<organism evidence="1 2">
    <name type="scientific">Ricinus communis</name>
    <name type="common">Castor bean</name>
    <dbReference type="NCBI Taxonomy" id="3988"/>
    <lineage>
        <taxon>Eukaryota</taxon>
        <taxon>Viridiplantae</taxon>
        <taxon>Streptophyta</taxon>
        <taxon>Embryophyta</taxon>
        <taxon>Tracheophyta</taxon>
        <taxon>Spermatophyta</taxon>
        <taxon>Magnoliopsida</taxon>
        <taxon>eudicotyledons</taxon>
        <taxon>Gunneridae</taxon>
        <taxon>Pentapetalae</taxon>
        <taxon>rosids</taxon>
        <taxon>fabids</taxon>
        <taxon>Malpighiales</taxon>
        <taxon>Euphorbiaceae</taxon>
        <taxon>Acalyphoideae</taxon>
        <taxon>Acalypheae</taxon>
        <taxon>Ricinus</taxon>
    </lineage>
</organism>
<evidence type="ECO:0000313" key="1">
    <source>
        <dbReference type="EMBL" id="EEF28765.1"/>
    </source>
</evidence>
<reference evidence="2" key="1">
    <citation type="journal article" date="2010" name="Nat. Biotechnol.">
        <title>Draft genome sequence of the oilseed species Ricinus communis.</title>
        <authorList>
            <person name="Chan A.P."/>
            <person name="Crabtree J."/>
            <person name="Zhao Q."/>
            <person name="Lorenzi H."/>
            <person name="Orvis J."/>
            <person name="Puiu D."/>
            <person name="Melake-Berhan A."/>
            <person name="Jones K.M."/>
            <person name="Redman J."/>
            <person name="Chen G."/>
            <person name="Cahoon E.B."/>
            <person name="Gedil M."/>
            <person name="Stanke M."/>
            <person name="Haas B.J."/>
            <person name="Wortman J.R."/>
            <person name="Fraser-Liggett C.M."/>
            <person name="Ravel J."/>
            <person name="Rabinowicz P.D."/>
        </authorList>
    </citation>
    <scope>NUCLEOTIDE SEQUENCE [LARGE SCALE GENOMIC DNA]</scope>
    <source>
        <strain evidence="2">cv. Hale</strain>
    </source>
</reference>
<gene>
    <name evidence="1" type="ORF">RCOM_0425590</name>
</gene>
<dbReference type="InParanoid" id="B9T5V2"/>
<dbReference type="EMBL" id="EQ974556">
    <property type="protein sequence ID" value="EEF28765.1"/>
    <property type="molecule type" value="Genomic_DNA"/>
</dbReference>
<dbReference type="AlphaFoldDB" id="B9T5V2"/>
<keyword evidence="2" id="KW-1185">Reference proteome</keyword>
<dbReference type="Proteomes" id="UP000008311">
    <property type="component" value="Unassembled WGS sequence"/>
</dbReference>
<sequence length="62" mass="6306">MIKCCQSGPFELIGLSLWDSVLVVGGSGGELMGEDDADLRGPAIGGGDPGVRLVRDNFGLSA</sequence>
<name>B9T5V2_RICCO</name>
<protein>
    <submittedName>
        <fullName evidence="1">Uncharacterized protein</fullName>
    </submittedName>
</protein>
<accession>B9T5V2</accession>
<proteinExistence type="predicted"/>
<evidence type="ECO:0000313" key="2">
    <source>
        <dbReference type="Proteomes" id="UP000008311"/>
    </source>
</evidence>